<accession>A0A5B7K5Z5</accession>
<gene>
    <name evidence="1" type="ORF">E2C01_095523</name>
</gene>
<sequence>MLLPLLRERENERRTVTLSLSPCHTTMAPVFPCLLCGVRRVEERLVCRGFRFSSRRSPERFVFVVIKAIFT</sequence>
<reference evidence="1 2" key="1">
    <citation type="submission" date="2019-05" db="EMBL/GenBank/DDBJ databases">
        <title>Another draft genome of Portunus trituberculatus and its Hox gene families provides insights of decapod evolution.</title>
        <authorList>
            <person name="Jeong J.-H."/>
            <person name="Song I."/>
            <person name="Kim S."/>
            <person name="Choi T."/>
            <person name="Kim D."/>
            <person name="Ryu S."/>
            <person name="Kim W."/>
        </authorList>
    </citation>
    <scope>NUCLEOTIDE SEQUENCE [LARGE SCALE GENOMIC DNA]</scope>
    <source>
        <tissue evidence="1">Muscle</tissue>
    </source>
</reference>
<name>A0A5B7K5Z5_PORTR</name>
<protein>
    <submittedName>
        <fullName evidence="1">Uncharacterized protein</fullName>
    </submittedName>
</protein>
<proteinExistence type="predicted"/>
<evidence type="ECO:0000313" key="1">
    <source>
        <dbReference type="EMBL" id="MPD00075.1"/>
    </source>
</evidence>
<dbReference type="EMBL" id="VSRR010121234">
    <property type="protein sequence ID" value="MPD00075.1"/>
    <property type="molecule type" value="Genomic_DNA"/>
</dbReference>
<comment type="caution">
    <text evidence="1">The sequence shown here is derived from an EMBL/GenBank/DDBJ whole genome shotgun (WGS) entry which is preliminary data.</text>
</comment>
<keyword evidence="2" id="KW-1185">Reference proteome</keyword>
<organism evidence="1 2">
    <name type="scientific">Portunus trituberculatus</name>
    <name type="common">Swimming crab</name>
    <name type="synonym">Neptunus trituberculatus</name>
    <dbReference type="NCBI Taxonomy" id="210409"/>
    <lineage>
        <taxon>Eukaryota</taxon>
        <taxon>Metazoa</taxon>
        <taxon>Ecdysozoa</taxon>
        <taxon>Arthropoda</taxon>
        <taxon>Crustacea</taxon>
        <taxon>Multicrustacea</taxon>
        <taxon>Malacostraca</taxon>
        <taxon>Eumalacostraca</taxon>
        <taxon>Eucarida</taxon>
        <taxon>Decapoda</taxon>
        <taxon>Pleocyemata</taxon>
        <taxon>Brachyura</taxon>
        <taxon>Eubrachyura</taxon>
        <taxon>Portunoidea</taxon>
        <taxon>Portunidae</taxon>
        <taxon>Portuninae</taxon>
        <taxon>Portunus</taxon>
    </lineage>
</organism>
<evidence type="ECO:0000313" key="2">
    <source>
        <dbReference type="Proteomes" id="UP000324222"/>
    </source>
</evidence>
<dbReference type="AlphaFoldDB" id="A0A5B7K5Z5"/>
<dbReference type="Proteomes" id="UP000324222">
    <property type="component" value="Unassembled WGS sequence"/>
</dbReference>